<evidence type="ECO:0000313" key="2">
    <source>
        <dbReference type="WBParaSite" id="JU765_v2.g14590.t1"/>
    </source>
</evidence>
<reference evidence="2" key="1">
    <citation type="submission" date="2022-11" db="UniProtKB">
        <authorList>
            <consortium name="WormBaseParasite"/>
        </authorList>
    </citation>
    <scope>IDENTIFICATION</scope>
</reference>
<dbReference type="Proteomes" id="UP000887576">
    <property type="component" value="Unplaced"/>
</dbReference>
<protein>
    <submittedName>
        <fullName evidence="2">Uncharacterized protein</fullName>
    </submittedName>
</protein>
<organism evidence="1 2">
    <name type="scientific">Panagrolaimus sp. JU765</name>
    <dbReference type="NCBI Taxonomy" id="591449"/>
    <lineage>
        <taxon>Eukaryota</taxon>
        <taxon>Metazoa</taxon>
        <taxon>Ecdysozoa</taxon>
        <taxon>Nematoda</taxon>
        <taxon>Chromadorea</taxon>
        <taxon>Rhabditida</taxon>
        <taxon>Tylenchina</taxon>
        <taxon>Panagrolaimomorpha</taxon>
        <taxon>Panagrolaimoidea</taxon>
        <taxon>Panagrolaimidae</taxon>
        <taxon>Panagrolaimus</taxon>
    </lineage>
</organism>
<proteinExistence type="predicted"/>
<evidence type="ECO:0000313" key="1">
    <source>
        <dbReference type="Proteomes" id="UP000887576"/>
    </source>
</evidence>
<accession>A0AC34QB14</accession>
<dbReference type="WBParaSite" id="JU765_v2.g14590.t1">
    <property type="protein sequence ID" value="JU765_v2.g14590.t1"/>
    <property type="gene ID" value="JU765_v2.g14590"/>
</dbReference>
<name>A0AC34QB14_9BILA</name>
<sequence length="172" mass="19956">MNIAYFLLFMPLLYQMTSADCGCGIRCVKYTSAKECTRCCTHSVRRSVPVDPFNSRISAPVKIYDVELSNPVDEPAYFVVPRPESHPDSAEIEKNQLSTLISNLYLEELNSKSAKQRRTLKKARSKLQRFYRTKIGAVKERKTDEEMFQMLELLLKEMRLKQTNSTKSRFSR</sequence>